<proteinExistence type="predicted"/>
<accession>A0ABS8TGI0</accession>
<name>A0ABS8TGI0_DATST</name>
<evidence type="ECO:0000313" key="3">
    <source>
        <dbReference type="Proteomes" id="UP000823775"/>
    </source>
</evidence>
<feature type="region of interest" description="Disordered" evidence="1">
    <location>
        <begin position="1"/>
        <end position="27"/>
    </location>
</feature>
<organism evidence="2 3">
    <name type="scientific">Datura stramonium</name>
    <name type="common">Jimsonweed</name>
    <name type="synonym">Common thornapple</name>
    <dbReference type="NCBI Taxonomy" id="4076"/>
    <lineage>
        <taxon>Eukaryota</taxon>
        <taxon>Viridiplantae</taxon>
        <taxon>Streptophyta</taxon>
        <taxon>Embryophyta</taxon>
        <taxon>Tracheophyta</taxon>
        <taxon>Spermatophyta</taxon>
        <taxon>Magnoliopsida</taxon>
        <taxon>eudicotyledons</taxon>
        <taxon>Gunneridae</taxon>
        <taxon>Pentapetalae</taxon>
        <taxon>asterids</taxon>
        <taxon>lamiids</taxon>
        <taxon>Solanales</taxon>
        <taxon>Solanaceae</taxon>
        <taxon>Solanoideae</taxon>
        <taxon>Datureae</taxon>
        <taxon>Datura</taxon>
    </lineage>
</organism>
<dbReference type="Proteomes" id="UP000823775">
    <property type="component" value="Unassembled WGS sequence"/>
</dbReference>
<evidence type="ECO:0000313" key="2">
    <source>
        <dbReference type="EMBL" id="MCD7470248.1"/>
    </source>
</evidence>
<dbReference type="EMBL" id="JACEIK010001542">
    <property type="protein sequence ID" value="MCD7470248.1"/>
    <property type="molecule type" value="Genomic_DNA"/>
</dbReference>
<evidence type="ECO:0000256" key="1">
    <source>
        <dbReference type="SAM" id="MobiDB-lite"/>
    </source>
</evidence>
<reference evidence="2 3" key="1">
    <citation type="journal article" date="2021" name="BMC Genomics">
        <title>Datura genome reveals duplications of psychoactive alkaloid biosynthetic genes and high mutation rate following tissue culture.</title>
        <authorList>
            <person name="Rajewski A."/>
            <person name="Carter-House D."/>
            <person name="Stajich J."/>
            <person name="Litt A."/>
        </authorList>
    </citation>
    <scope>NUCLEOTIDE SEQUENCE [LARGE SCALE GENOMIC DNA]</scope>
    <source>
        <strain evidence="2">AR-01</strain>
    </source>
</reference>
<sequence length="256" mass="28498">MSQLQSPTKSPGNFVQETPLNSSRTSLFPPTTDFQIPFSKTPTHLSFPLMTDMLVRALYIDYIDKMSIPSSLVDEARFDSSVGLKEKIPTENPIVDILHQPLETGPLECATITLEGMKPIESIQGLGTSSSSSHEKDIVSKNIMFESSIDHLFERDFHEERGKSSSILAMGDRLIVSQSIISYLNSTQEKSYAKVQKLTRLFAQKDAEIACLMAALQQIATVPIEEPSPMAAFCQKNEELKLKLGSLTQKILLMRE</sequence>
<protein>
    <submittedName>
        <fullName evidence="2">Uncharacterized protein</fullName>
    </submittedName>
</protein>
<gene>
    <name evidence="2" type="ORF">HAX54_009968</name>
</gene>
<comment type="caution">
    <text evidence="2">The sequence shown here is derived from an EMBL/GenBank/DDBJ whole genome shotgun (WGS) entry which is preliminary data.</text>
</comment>
<keyword evidence="3" id="KW-1185">Reference proteome</keyword>